<reference evidence="1" key="1">
    <citation type="journal article" date="2015" name="Nature">
        <title>Complex archaea that bridge the gap between prokaryotes and eukaryotes.</title>
        <authorList>
            <person name="Spang A."/>
            <person name="Saw J.H."/>
            <person name="Jorgensen S.L."/>
            <person name="Zaremba-Niedzwiedzka K."/>
            <person name="Martijn J."/>
            <person name="Lind A.E."/>
            <person name="van Eijk R."/>
            <person name="Schleper C."/>
            <person name="Guy L."/>
            <person name="Ettema T.J."/>
        </authorList>
    </citation>
    <scope>NUCLEOTIDE SEQUENCE</scope>
</reference>
<dbReference type="EMBL" id="LAZR01000064">
    <property type="protein sequence ID" value="KKN96389.1"/>
    <property type="molecule type" value="Genomic_DNA"/>
</dbReference>
<organism evidence="1">
    <name type="scientific">marine sediment metagenome</name>
    <dbReference type="NCBI Taxonomy" id="412755"/>
    <lineage>
        <taxon>unclassified sequences</taxon>
        <taxon>metagenomes</taxon>
        <taxon>ecological metagenomes</taxon>
    </lineage>
</organism>
<comment type="caution">
    <text evidence="1">The sequence shown here is derived from an EMBL/GenBank/DDBJ whole genome shotgun (WGS) entry which is preliminary data.</text>
</comment>
<name>A0A0F9UXC8_9ZZZZ</name>
<gene>
    <name evidence="1" type="ORF">LCGC14_0166960</name>
</gene>
<protein>
    <recommendedName>
        <fullName evidence="2">YqgF/RNase H-like domain-containing protein</fullName>
    </recommendedName>
</protein>
<sequence>MKVLGIRTAPKQLRFALLSFDGANIDFLNQNAENLIKVPAGVTEVEDIIHWQKSEIDRILRQNQDIDLVAIKTSEYARSDTKSTRLASYLDAAVLLASKDANIPVYTRLYSQIEAKRTNVKERAESRVGATDKYWNEQIADAIVVAWALRGGI</sequence>
<evidence type="ECO:0000313" key="1">
    <source>
        <dbReference type="EMBL" id="KKN96389.1"/>
    </source>
</evidence>
<evidence type="ECO:0008006" key="2">
    <source>
        <dbReference type="Google" id="ProtNLM"/>
    </source>
</evidence>
<dbReference type="AlphaFoldDB" id="A0A0F9UXC8"/>
<accession>A0A0F9UXC8</accession>
<proteinExistence type="predicted"/>